<dbReference type="RefSeq" id="WP_035345031.1">
    <property type="nucleotide sequence ID" value="NZ_BAUU01000019.1"/>
</dbReference>
<keyword evidence="1" id="KW-1133">Transmembrane helix</keyword>
<keyword evidence="4" id="KW-1185">Reference proteome</keyword>
<comment type="caution">
    <text evidence="3">The sequence shown here is derived from an EMBL/GenBank/DDBJ whole genome shotgun (WGS) entry which is preliminary data.</text>
</comment>
<feature type="domain" description="Zinc-ribbon" evidence="2">
    <location>
        <begin position="4"/>
        <end position="24"/>
    </location>
</feature>
<name>W4QHR8_9BACI</name>
<keyword evidence="1" id="KW-0472">Membrane</keyword>
<dbReference type="Pfam" id="PF13240">
    <property type="entry name" value="Zn_Ribbon_1"/>
    <property type="match status" value="1"/>
</dbReference>
<keyword evidence="1" id="KW-0812">Transmembrane</keyword>
<evidence type="ECO:0000313" key="4">
    <source>
        <dbReference type="Proteomes" id="UP000018895"/>
    </source>
</evidence>
<feature type="transmembrane region" description="Helical" evidence="1">
    <location>
        <begin position="78"/>
        <end position="96"/>
    </location>
</feature>
<dbReference type="OrthoDB" id="2448863at2"/>
<evidence type="ECO:0000259" key="2">
    <source>
        <dbReference type="Pfam" id="PF13240"/>
    </source>
</evidence>
<organism evidence="3 4">
    <name type="scientific">Halalkalibacter hemicellulosilyticusJCM 9152</name>
    <dbReference type="NCBI Taxonomy" id="1236971"/>
    <lineage>
        <taxon>Bacteria</taxon>
        <taxon>Bacillati</taxon>
        <taxon>Bacillota</taxon>
        <taxon>Bacilli</taxon>
        <taxon>Bacillales</taxon>
        <taxon>Bacillaceae</taxon>
        <taxon>Halalkalibacter</taxon>
    </lineage>
</organism>
<feature type="transmembrane region" description="Helical" evidence="1">
    <location>
        <begin position="179"/>
        <end position="200"/>
    </location>
</feature>
<reference evidence="3" key="1">
    <citation type="journal article" date="2014" name="Genome Announc.">
        <title>Draft Genome Sequences of Three Alkaliphilic Bacillus Strains, Bacillus wakoensis JCM 9140T, Bacillus akibai JCM 9157T, and Bacillus hemicellulosilyticus JCM 9152T.</title>
        <authorList>
            <person name="Yuki M."/>
            <person name="Oshima K."/>
            <person name="Suda W."/>
            <person name="Oshida Y."/>
            <person name="Kitamura K."/>
            <person name="Iida T."/>
            <person name="Hattori M."/>
            <person name="Ohkuma M."/>
        </authorList>
    </citation>
    <scope>NUCLEOTIDE SEQUENCE [LARGE SCALE GENOMIC DNA]</scope>
    <source>
        <strain evidence="3">JCM 9152</strain>
    </source>
</reference>
<dbReference type="AlphaFoldDB" id="W4QHR8"/>
<feature type="transmembrane region" description="Helical" evidence="1">
    <location>
        <begin position="212"/>
        <end position="230"/>
    </location>
</feature>
<feature type="transmembrane region" description="Helical" evidence="1">
    <location>
        <begin position="116"/>
        <end position="138"/>
    </location>
</feature>
<dbReference type="InterPro" id="IPR026870">
    <property type="entry name" value="Zinc_ribbon_dom"/>
</dbReference>
<gene>
    <name evidence="3" type="ORF">JCM9152_2889</name>
</gene>
<dbReference type="EMBL" id="BAUU01000019">
    <property type="protein sequence ID" value="GAE31422.1"/>
    <property type="molecule type" value="Genomic_DNA"/>
</dbReference>
<dbReference type="STRING" id="1236971.JCM9152_2889"/>
<feature type="transmembrane region" description="Helical" evidence="1">
    <location>
        <begin position="150"/>
        <end position="173"/>
    </location>
</feature>
<accession>W4QHR8</accession>
<proteinExistence type="predicted"/>
<sequence>MTNCTNCQTPLEAEAKFCTSCGAKTSDTKEVAAASTNEPTQNAYLEQSKEVGKQYFSFAKSALKQPYQFSARLGENNMINGLISMILYSILLPLFLYNVIRKMSMGFMPLSFSDIVLMPAVVSIIMLLILTGIMLGVAKLMKVNVNYKTILARFGSFMTIPTAILIVANILILVSVITFSVLLVVLASLGYFVAIAVTIFSLHKENSGGLDTFYGIFLTYVALGFLSYLVSESILTDLVERMTFMNFF</sequence>
<evidence type="ECO:0000313" key="3">
    <source>
        <dbReference type="EMBL" id="GAE31422.1"/>
    </source>
</evidence>
<protein>
    <recommendedName>
        <fullName evidence="2">Zinc-ribbon domain-containing protein</fullName>
    </recommendedName>
</protein>
<evidence type="ECO:0000256" key="1">
    <source>
        <dbReference type="SAM" id="Phobius"/>
    </source>
</evidence>
<dbReference type="Proteomes" id="UP000018895">
    <property type="component" value="Unassembled WGS sequence"/>
</dbReference>